<proteinExistence type="predicted"/>
<protein>
    <submittedName>
        <fullName evidence="2">Uncharacterized protein</fullName>
    </submittedName>
</protein>
<name>A0A8T2RC76_CERRI</name>
<sequence length="269" mass="29171">MESSSSDAAPASTAVENGGECDPSPSFSPASSGAAATEVAAPPPPRPASAKRRWSPCTWRYAIEESQPELPSRSRSSVAAASSAPAEALSSLHSRGISNPSFQHQNQQQHHSKSKVPPSQNNLSQLKAADNSHRSSSHPPSRGHSSENRTRSHSRTPPRNRVADPSKRISQHDLTSGRGRSPEKRGDYEEEENAVLHGIDRNGNGGCGADEKHDNGDEDESCANSTGDNSGYVSKVTRYDEEYFKRRRREMSPSELYFCRVCSMSKGKL</sequence>
<feature type="compositionally biased region" description="Low complexity" evidence="1">
    <location>
        <begin position="71"/>
        <end position="94"/>
    </location>
</feature>
<accession>A0A8T2RC76</accession>
<feature type="compositionally biased region" description="Low complexity" evidence="1">
    <location>
        <begin position="1"/>
        <end position="14"/>
    </location>
</feature>
<gene>
    <name evidence="2" type="ORF">KP509_28G013400</name>
</gene>
<feature type="compositionally biased region" description="Low complexity" evidence="1">
    <location>
        <begin position="23"/>
        <end position="40"/>
    </location>
</feature>
<keyword evidence="3" id="KW-1185">Reference proteome</keyword>
<comment type="caution">
    <text evidence="2">The sequence shown here is derived from an EMBL/GenBank/DDBJ whole genome shotgun (WGS) entry which is preliminary data.</text>
</comment>
<evidence type="ECO:0000313" key="3">
    <source>
        <dbReference type="Proteomes" id="UP000825935"/>
    </source>
</evidence>
<feature type="compositionally biased region" description="Basic and acidic residues" evidence="1">
    <location>
        <begin position="161"/>
        <end position="171"/>
    </location>
</feature>
<reference evidence="2" key="1">
    <citation type="submission" date="2021-08" db="EMBL/GenBank/DDBJ databases">
        <title>WGS assembly of Ceratopteris richardii.</title>
        <authorList>
            <person name="Marchant D.B."/>
            <person name="Chen G."/>
            <person name="Jenkins J."/>
            <person name="Shu S."/>
            <person name="Leebens-Mack J."/>
            <person name="Grimwood J."/>
            <person name="Schmutz J."/>
            <person name="Soltis P."/>
            <person name="Soltis D."/>
            <person name="Chen Z.-H."/>
        </authorList>
    </citation>
    <scope>NUCLEOTIDE SEQUENCE</scope>
    <source>
        <strain evidence="2">Whitten #5841</strain>
        <tissue evidence="2">Leaf</tissue>
    </source>
</reference>
<evidence type="ECO:0000313" key="2">
    <source>
        <dbReference type="EMBL" id="KAH7293135.1"/>
    </source>
</evidence>
<dbReference type="AlphaFoldDB" id="A0A8T2RC76"/>
<organism evidence="2 3">
    <name type="scientific">Ceratopteris richardii</name>
    <name type="common">Triangle waterfern</name>
    <dbReference type="NCBI Taxonomy" id="49495"/>
    <lineage>
        <taxon>Eukaryota</taxon>
        <taxon>Viridiplantae</taxon>
        <taxon>Streptophyta</taxon>
        <taxon>Embryophyta</taxon>
        <taxon>Tracheophyta</taxon>
        <taxon>Polypodiopsida</taxon>
        <taxon>Polypodiidae</taxon>
        <taxon>Polypodiales</taxon>
        <taxon>Pteridineae</taxon>
        <taxon>Pteridaceae</taxon>
        <taxon>Parkerioideae</taxon>
        <taxon>Ceratopteris</taxon>
    </lineage>
</organism>
<dbReference type="EMBL" id="CM035433">
    <property type="protein sequence ID" value="KAH7293135.1"/>
    <property type="molecule type" value="Genomic_DNA"/>
</dbReference>
<feature type="compositionally biased region" description="Polar residues" evidence="1">
    <location>
        <begin position="222"/>
        <end position="232"/>
    </location>
</feature>
<dbReference type="Proteomes" id="UP000825935">
    <property type="component" value="Chromosome 28"/>
</dbReference>
<feature type="region of interest" description="Disordered" evidence="1">
    <location>
        <begin position="1"/>
        <end position="233"/>
    </location>
</feature>
<evidence type="ECO:0000256" key="1">
    <source>
        <dbReference type="SAM" id="MobiDB-lite"/>
    </source>
</evidence>